<evidence type="ECO:0000256" key="1">
    <source>
        <dbReference type="SAM" id="MobiDB-lite"/>
    </source>
</evidence>
<organism evidence="2 3">
    <name type="scientific">Rhipicephalus microplus</name>
    <name type="common">Cattle tick</name>
    <name type="synonym">Boophilus microplus</name>
    <dbReference type="NCBI Taxonomy" id="6941"/>
    <lineage>
        <taxon>Eukaryota</taxon>
        <taxon>Metazoa</taxon>
        <taxon>Ecdysozoa</taxon>
        <taxon>Arthropoda</taxon>
        <taxon>Chelicerata</taxon>
        <taxon>Arachnida</taxon>
        <taxon>Acari</taxon>
        <taxon>Parasitiformes</taxon>
        <taxon>Ixodida</taxon>
        <taxon>Ixodoidea</taxon>
        <taxon>Ixodidae</taxon>
        <taxon>Rhipicephalinae</taxon>
        <taxon>Rhipicephalus</taxon>
        <taxon>Boophilus</taxon>
    </lineage>
</organism>
<reference evidence="2" key="2">
    <citation type="submission" date="2021-09" db="EMBL/GenBank/DDBJ databases">
        <authorList>
            <person name="Jia N."/>
            <person name="Wang J."/>
            <person name="Shi W."/>
            <person name="Du L."/>
            <person name="Sun Y."/>
            <person name="Zhan W."/>
            <person name="Jiang J."/>
            <person name="Wang Q."/>
            <person name="Zhang B."/>
            <person name="Ji P."/>
            <person name="Sakyi L.B."/>
            <person name="Cui X."/>
            <person name="Yuan T."/>
            <person name="Jiang B."/>
            <person name="Yang W."/>
            <person name="Lam T.T.-Y."/>
            <person name="Chang Q."/>
            <person name="Ding S."/>
            <person name="Wang X."/>
            <person name="Zhu J."/>
            <person name="Ruan X."/>
            <person name="Zhao L."/>
            <person name="Wei J."/>
            <person name="Que T."/>
            <person name="Du C."/>
            <person name="Cheng J."/>
            <person name="Dai P."/>
            <person name="Han X."/>
            <person name="Huang E."/>
            <person name="Gao Y."/>
            <person name="Liu J."/>
            <person name="Shao H."/>
            <person name="Ye R."/>
            <person name="Li L."/>
            <person name="Wei W."/>
            <person name="Wang X."/>
            <person name="Wang C."/>
            <person name="Huo Q."/>
            <person name="Li W."/>
            <person name="Guo W."/>
            <person name="Chen H."/>
            <person name="Chen S."/>
            <person name="Zhou L."/>
            <person name="Zhou L."/>
            <person name="Ni X."/>
            <person name="Tian J."/>
            <person name="Zhou Y."/>
            <person name="Sheng Y."/>
            <person name="Liu T."/>
            <person name="Pan Y."/>
            <person name="Xia L."/>
            <person name="Li J."/>
            <person name="Zhao F."/>
            <person name="Cao W."/>
        </authorList>
    </citation>
    <scope>NUCLEOTIDE SEQUENCE</scope>
    <source>
        <strain evidence="2">Rmic-2018</strain>
        <tissue evidence="2">Larvae</tissue>
    </source>
</reference>
<dbReference type="Proteomes" id="UP000821866">
    <property type="component" value="Chromosome 3"/>
</dbReference>
<name>A0A9J6E8I3_RHIMP</name>
<protein>
    <submittedName>
        <fullName evidence="2">Uncharacterized protein</fullName>
    </submittedName>
</protein>
<gene>
    <name evidence="2" type="ORF">HPB51_010572</name>
</gene>
<proteinExistence type="predicted"/>
<evidence type="ECO:0000313" key="2">
    <source>
        <dbReference type="EMBL" id="KAH8030638.1"/>
    </source>
</evidence>
<comment type="caution">
    <text evidence="2">The sequence shown here is derived from an EMBL/GenBank/DDBJ whole genome shotgun (WGS) entry which is preliminary data.</text>
</comment>
<keyword evidence="3" id="KW-1185">Reference proteome</keyword>
<dbReference type="EMBL" id="JABSTU010000005">
    <property type="protein sequence ID" value="KAH8030638.1"/>
    <property type="molecule type" value="Genomic_DNA"/>
</dbReference>
<reference evidence="2" key="1">
    <citation type="journal article" date="2020" name="Cell">
        <title>Large-Scale Comparative Analyses of Tick Genomes Elucidate Their Genetic Diversity and Vector Capacities.</title>
        <authorList>
            <consortium name="Tick Genome and Microbiome Consortium (TIGMIC)"/>
            <person name="Jia N."/>
            <person name="Wang J."/>
            <person name="Shi W."/>
            <person name="Du L."/>
            <person name="Sun Y."/>
            <person name="Zhan W."/>
            <person name="Jiang J.F."/>
            <person name="Wang Q."/>
            <person name="Zhang B."/>
            <person name="Ji P."/>
            <person name="Bell-Sakyi L."/>
            <person name="Cui X.M."/>
            <person name="Yuan T.T."/>
            <person name="Jiang B.G."/>
            <person name="Yang W.F."/>
            <person name="Lam T.T."/>
            <person name="Chang Q.C."/>
            <person name="Ding S.J."/>
            <person name="Wang X.J."/>
            <person name="Zhu J.G."/>
            <person name="Ruan X.D."/>
            <person name="Zhao L."/>
            <person name="Wei J.T."/>
            <person name="Ye R.Z."/>
            <person name="Que T.C."/>
            <person name="Du C.H."/>
            <person name="Zhou Y.H."/>
            <person name="Cheng J.X."/>
            <person name="Dai P.F."/>
            <person name="Guo W.B."/>
            <person name="Han X.H."/>
            <person name="Huang E.J."/>
            <person name="Li L.F."/>
            <person name="Wei W."/>
            <person name="Gao Y.C."/>
            <person name="Liu J.Z."/>
            <person name="Shao H.Z."/>
            <person name="Wang X."/>
            <person name="Wang C.C."/>
            <person name="Yang T.C."/>
            <person name="Huo Q.B."/>
            <person name="Li W."/>
            <person name="Chen H.Y."/>
            <person name="Chen S.E."/>
            <person name="Zhou L.G."/>
            <person name="Ni X.B."/>
            <person name="Tian J.H."/>
            <person name="Sheng Y."/>
            <person name="Liu T."/>
            <person name="Pan Y.S."/>
            <person name="Xia L.Y."/>
            <person name="Li J."/>
            <person name="Zhao F."/>
            <person name="Cao W.C."/>
        </authorList>
    </citation>
    <scope>NUCLEOTIDE SEQUENCE</scope>
    <source>
        <strain evidence="2">Rmic-2018</strain>
    </source>
</reference>
<feature type="region of interest" description="Disordered" evidence="1">
    <location>
        <begin position="206"/>
        <end position="225"/>
    </location>
</feature>
<sequence>MAAMRCTAAIATPLAFPRHCGSSDTRCGRVEYSTVALERYRNVAAQASDRGASDASDDALGHAAPFSAGEQATIGRSEADDFVRESSPSARRALLTTTRAARRLLRVSITPKAGRLTPTQKKTGRDLLARGLNANSSNGAPFASIHRTGGAEQRDSEIGAPCPGLLSGGMAAQCPQEGRRAHRNPTSTARCHTTGATKLKKKRKARCLRGGRQSSPFERVSKKRKGAENRFPYLRHVADDRERASYDRIVCF</sequence>
<feature type="region of interest" description="Disordered" evidence="1">
    <location>
        <begin position="48"/>
        <end position="89"/>
    </location>
</feature>
<accession>A0A9J6E8I3</accession>
<evidence type="ECO:0000313" key="3">
    <source>
        <dbReference type="Proteomes" id="UP000821866"/>
    </source>
</evidence>
<dbReference type="AlphaFoldDB" id="A0A9J6E8I3"/>